<proteinExistence type="evidence at transcript level"/>
<evidence type="ECO:0000259" key="2">
    <source>
        <dbReference type="Pfam" id="PF01823"/>
    </source>
</evidence>
<dbReference type="AlphaFoldDB" id="R4WDW0"/>
<dbReference type="Pfam" id="PF01823">
    <property type="entry name" value="MACPF"/>
    <property type="match status" value="1"/>
</dbReference>
<sequence length="353" mass="40251">MTLRKLYFGYGLLIVLLNIGVGVIVCENLRLGAAINLFERFGYLHISMRVVPRNESKWIFREPTVDIFKDIESMKNMKKSVDTNGFNGNFEIAFCDDLQELFKTYFQNFSIERLDAPWEPFLESFTNESLAYSLGINVSYVSGDHCYVLVRISRLSEKATFSPSFEPTNSSISESVLEKARTVKEGDVSSVMQFIKTFGSHYISSYSTGNSMYQVIVYSPKIYRKLKEKILSAGILEALGSSEINAMFSPQYAEHMGIVQTSSGNNTLIEWAQSTLQSSYTISSEDSANEINYTSLLKLYKNSKLLKELKMLLGNEALLHLNLKTVEPVFKDEKTRNWFVEILDNNLKLWEVN</sequence>
<keyword evidence="1" id="KW-1133">Transmembrane helix</keyword>
<reference evidence="3" key="1">
    <citation type="journal article" date="2013" name="PLoS ONE">
        <title>Gene expression in gut symbiotic organ of stinkbug affected by extracellular bacterial symbiont.</title>
        <authorList>
            <person name="Futahashi R."/>
            <person name="Tanaka K."/>
            <person name="Tanahashi M."/>
            <person name="Nikoh N."/>
            <person name="Kikuchi Y."/>
            <person name="Lee B.L."/>
            <person name="Fukatsu T."/>
        </authorList>
    </citation>
    <scope>NUCLEOTIDE SEQUENCE</scope>
    <source>
        <tissue evidence="3">Midgut</tissue>
    </source>
</reference>
<keyword evidence="1" id="KW-0472">Membrane</keyword>
<protein>
    <recommendedName>
        <fullName evidence="2">MACPF domain-containing protein</fullName>
    </recommendedName>
</protein>
<evidence type="ECO:0000256" key="1">
    <source>
        <dbReference type="SAM" id="Phobius"/>
    </source>
</evidence>
<dbReference type="EMBL" id="AK418008">
    <property type="protein sequence ID" value="BAN21223.1"/>
    <property type="molecule type" value="mRNA"/>
</dbReference>
<feature type="domain" description="MACPF" evidence="2">
    <location>
        <begin position="156"/>
        <end position="244"/>
    </location>
</feature>
<accession>R4WDW0</accession>
<dbReference type="InterPro" id="IPR020864">
    <property type="entry name" value="MACPF"/>
</dbReference>
<keyword evidence="1" id="KW-0812">Transmembrane</keyword>
<evidence type="ECO:0000313" key="3">
    <source>
        <dbReference type="EMBL" id="BAN21223.1"/>
    </source>
</evidence>
<name>R4WDW0_RIPPE</name>
<organism evidence="3">
    <name type="scientific">Riptortus pedestris</name>
    <name type="common">Bean bug</name>
    <dbReference type="NCBI Taxonomy" id="329032"/>
    <lineage>
        <taxon>Eukaryota</taxon>
        <taxon>Metazoa</taxon>
        <taxon>Ecdysozoa</taxon>
        <taxon>Arthropoda</taxon>
        <taxon>Hexapoda</taxon>
        <taxon>Insecta</taxon>
        <taxon>Pterygota</taxon>
        <taxon>Neoptera</taxon>
        <taxon>Paraneoptera</taxon>
        <taxon>Hemiptera</taxon>
        <taxon>Heteroptera</taxon>
        <taxon>Panheteroptera</taxon>
        <taxon>Pentatomomorpha</taxon>
        <taxon>Coreoidea</taxon>
        <taxon>Alydidae</taxon>
        <taxon>Riptortus</taxon>
    </lineage>
</organism>
<feature type="transmembrane region" description="Helical" evidence="1">
    <location>
        <begin position="7"/>
        <end position="25"/>
    </location>
</feature>